<dbReference type="EMBL" id="AMZH03015172">
    <property type="protein sequence ID" value="RRT46472.1"/>
    <property type="molecule type" value="Genomic_DNA"/>
</dbReference>
<dbReference type="GO" id="GO:0004842">
    <property type="term" value="F:ubiquitin-protein transferase activity"/>
    <property type="evidence" value="ECO:0007669"/>
    <property type="project" value="TreeGrafter"/>
</dbReference>
<dbReference type="Pfam" id="PF12428">
    <property type="entry name" value="DUF3675"/>
    <property type="match status" value="1"/>
</dbReference>
<keyword evidence="1" id="KW-1133">Transmembrane helix</keyword>
<dbReference type="AlphaFoldDB" id="A0A426Y3Z9"/>
<dbReference type="GO" id="GO:0016020">
    <property type="term" value="C:membrane"/>
    <property type="evidence" value="ECO:0007669"/>
    <property type="project" value="TreeGrafter"/>
</dbReference>
<name>A0A426Y3Z9_ENSVE</name>
<organism evidence="2 3">
    <name type="scientific">Ensete ventricosum</name>
    <name type="common">Abyssinian banana</name>
    <name type="synonym">Musa ensete</name>
    <dbReference type="NCBI Taxonomy" id="4639"/>
    <lineage>
        <taxon>Eukaryota</taxon>
        <taxon>Viridiplantae</taxon>
        <taxon>Streptophyta</taxon>
        <taxon>Embryophyta</taxon>
        <taxon>Tracheophyta</taxon>
        <taxon>Spermatophyta</taxon>
        <taxon>Magnoliopsida</taxon>
        <taxon>Liliopsida</taxon>
        <taxon>Zingiberales</taxon>
        <taxon>Musaceae</taxon>
        <taxon>Ensete</taxon>
    </lineage>
</organism>
<reference evidence="2 3" key="1">
    <citation type="journal article" date="2014" name="Agronomy (Basel)">
        <title>A Draft Genome Sequence for Ensete ventricosum, the Drought-Tolerant Tree Against Hunger.</title>
        <authorList>
            <person name="Harrison J."/>
            <person name="Moore K.A."/>
            <person name="Paszkiewicz K."/>
            <person name="Jones T."/>
            <person name="Grant M."/>
            <person name="Ambacheew D."/>
            <person name="Muzemil S."/>
            <person name="Studholme D.J."/>
        </authorList>
    </citation>
    <scope>NUCLEOTIDE SEQUENCE [LARGE SCALE GENOMIC DNA]</scope>
</reference>
<dbReference type="GO" id="GO:0016567">
    <property type="term" value="P:protein ubiquitination"/>
    <property type="evidence" value="ECO:0007669"/>
    <property type="project" value="TreeGrafter"/>
</dbReference>
<feature type="transmembrane region" description="Helical" evidence="1">
    <location>
        <begin position="78"/>
        <end position="99"/>
    </location>
</feature>
<comment type="caution">
    <text evidence="2">The sequence shown here is derived from an EMBL/GenBank/DDBJ whole genome shotgun (WGS) entry which is preliminary data.</text>
</comment>
<dbReference type="InterPro" id="IPR022143">
    <property type="entry name" value="DUF3675"/>
</dbReference>
<dbReference type="PANTHER" id="PTHR23012">
    <property type="entry name" value="RING/FYVE/PHD ZINC FINGER DOMAIN-CONTAINING"/>
    <property type="match status" value="1"/>
</dbReference>
<evidence type="ECO:0000313" key="3">
    <source>
        <dbReference type="Proteomes" id="UP000287651"/>
    </source>
</evidence>
<accession>A0A426Y3Z9</accession>
<evidence type="ECO:0000256" key="1">
    <source>
        <dbReference type="SAM" id="Phobius"/>
    </source>
</evidence>
<keyword evidence="1" id="KW-0472">Membrane</keyword>
<dbReference type="PANTHER" id="PTHR23012:SF180">
    <property type="entry name" value="RING_FYVE_PHD ZINC FINGER SUPERFAMILY PROTEIN"/>
    <property type="match status" value="1"/>
</dbReference>
<dbReference type="InterPro" id="IPR033275">
    <property type="entry name" value="MARCH-like"/>
</dbReference>
<feature type="transmembrane region" description="Helical" evidence="1">
    <location>
        <begin position="111"/>
        <end position="134"/>
    </location>
</feature>
<protein>
    <submittedName>
        <fullName evidence="2">Uncharacterized protein</fullName>
    </submittedName>
</protein>
<proteinExistence type="predicted"/>
<gene>
    <name evidence="2" type="ORF">B296_00054411</name>
</gene>
<sequence>MKVFLQKFEPGYTIPEKKALIDVGVTISAAHCDRGSLEVPRLNYDPHNPEFVADDDAASDRADCSPASRRRASYCRSIVLLLMMILLMRNLIAVITVGADHYAFTILTVRTALTQILCFSSGFVVDLPVMAYAAGVPAES</sequence>
<evidence type="ECO:0000313" key="2">
    <source>
        <dbReference type="EMBL" id="RRT46472.1"/>
    </source>
</evidence>
<keyword evidence="1" id="KW-0812">Transmembrane</keyword>
<dbReference type="Proteomes" id="UP000287651">
    <property type="component" value="Unassembled WGS sequence"/>
</dbReference>